<dbReference type="EMBL" id="JAGYWB010000004">
    <property type="protein sequence ID" value="KAI0525230.1"/>
    <property type="molecule type" value="Genomic_DNA"/>
</dbReference>
<gene>
    <name evidence="1" type="ORF">KFK09_004623</name>
</gene>
<dbReference type="OrthoDB" id="10518977at2759"/>
<evidence type="ECO:0000313" key="2">
    <source>
        <dbReference type="Proteomes" id="UP000829196"/>
    </source>
</evidence>
<proteinExistence type="predicted"/>
<dbReference type="Proteomes" id="UP000829196">
    <property type="component" value="Unassembled WGS sequence"/>
</dbReference>
<comment type="caution">
    <text evidence="1">The sequence shown here is derived from an EMBL/GenBank/DDBJ whole genome shotgun (WGS) entry which is preliminary data.</text>
</comment>
<organism evidence="1 2">
    <name type="scientific">Dendrobium nobile</name>
    <name type="common">Orchid</name>
    <dbReference type="NCBI Taxonomy" id="94219"/>
    <lineage>
        <taxon>Eukaryota</taxon>
        <taxon>Viridiplantae</taxon>
        <taxon>Streptophyta</taxon>
        <taxon>Embryophyta</taxon>
        <taxon>Tracheophyta</taxon>
        <taxon>Spermatophyta</taxon>
        <taxon>Magnoliopsida</taxon>
        <taxon>Liliopsida</taxon>
        <taxon>Asparagales</taxon>
        <taxon>Orchidaceae</taxon>
        <taxon>Epidendroideae</taxon>
        <taxon>Malaxideae</taxon>
        <taxon>Dendrobiinae</taxon>
        <taxon>Dendrobium</taxon>
    </lineage>
</organism>
<protein>
    <submittedName>
        <fullName evidence="1">Uncharacterized protein</fullName>
    </submittedName>
</protein>
<dbReference type="AlphaFoldDB" id="A0A8T3C4J6"/>
<keyword evidence="2" id="KW-1185">Reference proteome</keyword>
<name>A0A8T3C4J6_DENNO</name>
<reference evidence="1" key="1">
    <citation type="journal article" date="2022" name="Front. Genet.">
        <title>Chromosome-Scale Assembly of the Dendrobium nobile Genome Provides Insights Into the Molecular Mechanism of the Biosynthesis of the Medicinal Active Ingredient of Dendrobium.</title>
        <authorList>
            <person name="Xu Q."/>
            <person name="Niu S.-C."/>
            <person name="Li K.-L."/>
            <person name="Zheng P.-J."/>
            <person name="Zhang X.-J."/>
            <person name="Jia Y."/>
            <person name="Liu Y."/>
            <person name="Niu Y.-X."/>
            <person name="Yu L.-H."/>
            <person name="Chen D.-F."/>
            <person name="Zhang G.-Q."/>
        </authorList>
    </citation>
    <scope>NUCLEOTIDE SEQUENCE</scope>
    <source>
        <tissue evidence="1">Leaf</tissue>
    </source>
</reference>
<accession>A0A8T3C4J6</accession>
<sequence>MTVLVMQGRLDGGMRVVFYCLQMSDSLSFRPLPCWVRSHGRPTIFNKINFFGGVGDRTG</sequence>
<evidence type="ECO:0000313" key="1">
    <source>
        <dbReference type="EMBL" id="KAI0525230.1"/>
    </source>
</evidence>